<gene>
    <name evidence="1" type="ORF">OHAE_2658</name>
</gene>
<evidence type="ECO:0000313" key="1">
    <source>
        <dbReference type="EMBL" id="SPL66791.1"/>
    </source>
</evidence>
<protein>
    <submittedName>
        <fullName evidence="1">Uncharacterized protein</fullName>
    </submittedName>
</protein>
<proteinExistence type="predicted"/>
<name>A0A2P9HRR3_9HYPH</name>
<organism evidence="1 2">
    <name type="scientific">Ochrobactrum soli</name>
    <dbReference type="NCBI Taxonomy" id="2448455"/>
    <lineage>
        <taxon>Bacteria</taxon>
        <taxon>Pseudomonadati</taxon>
        <taxon>Pseudomonadota</taxon>
        <taxon>Alphaproteobacteria</taxon>
        <taxon>Hyphomicrobiales</taxon>
        <taxon>Brucellaceae</taxon>
        <taxon>Brucella/Ochrobactrum group</taxon>
        <taxon>Ochrobactrum</taxon>
    </lineage>
</organism>
<dbReference type="Proteomes" id="UP000246073">
    <property type="component" value="Unassembled WGS sequence"/>
</dbReference>
<sequence length="58" mass="6528">MLKLHVETSLTKKVQYGILLRLLISIKAAGQRQRKTGPINKTVAMPDSPRRFTLPLKA</sequence>
<dbReference type="EMBL" id="OOFM01000005">
    <property type="protein sequence ID" value="SPL66791.1"/>
    <property type="molecule type" value="Genomic_DNA"/>
</dbReference>
<accession>A0A2P9HRR3</accession>
<reference evidence="2" key="1">
    <citation type="submission" date="2017-12" db="EMBL/GenBank/DDBJ databases">
        <authorList>
            <person name="Diaz M."/>
        </authorList>
    </citation>
    <scope>NUCLEOTIDE SEQUENCE [LARGE SCALE GENOMIC DNA]</scope>
    <source>
        <strain evidence="2">FI11154</strain>
    </source>
</reference>
<evidence type="ECO:0000313" key="2">
    <source>
        <dbReference type="Proteomes" id="UP000246073"/>
    </source>
</evidence>
<dbReference type="AlphaFoldDB" id="A0A2P9HRR3"/>